<dbReference type="EMBL" id="CAJZBQ010000046">
    <property type="protein sequence ID" value="CAG9328521.1"/>
    <property type="molecule type" value="Genomic_DNA"/>
</dbReference>
<evidence type="ECO:0000313" key="3">
    <source>
        <dbReference type="Proteomes" id="UP001162131"/>
    </source>
</evidence>
<organism evidence="2 3">
    <name type="scientific">Blepharisma stoltei</name>
    <dbReference type="NCBI Taxonomy" id="1481888"/>
    <lineage>
        <taxon>Eukaryota</taxon>
        <taxon>Sar</taxon>
        <taxon>Alveolata</taxon>
        <taxon>Ciliophora</taxon>
        <taxon>Postciliodesmatophora</taxon>
        <taxon>Heterotrichea</taxon>
        <taxon>Heterotrichida</taxon>
        <taxon>Blepharismidae</taxon>
        <taxon>Blepharisma</taxon>
    </lineage>
</organism>
<feature type="region of interest" description="Disordered" evidence="1">
    <location>
        <begin position="1"/>
        <end position="34"/>
    </location>
</feature>
<evidence type="ECO:0000313" key="2">
    <source>
        <dbReference type="EMBL" id="CAG9328521.1"/>
    </source>
</evidence>
<gene>
    <name evidence="2" type="ORF">BSTOLATCC_MIC46518</name>
</gene>
<feature type="region of interest" description="Disordered" evidence="1">
    <location>
        <begin position="146"/>
        <end position="201"/>
    </location>
</feature>
<proteinExistence type="predicted"/>
<accession>A0AAU9JVJ6</accession>
<name>A0AAU9JVJ6_9CILI</name>
<feature type="compositionally biased region" description="Polar residues" evidence="1">
    <location>
        <begin position="20"/>
        <end position="34"/>
    </location>
</feature>
<dbReference type="Proteomes" id="UP001162131">
    <property type="component" value="Unassembled WGS sequence"/>
</dbReference>
<dbReference type="PANTHER" id="PTHR21580">
    <property type="entry name" value="SHIPPO-1-RELATED"/>
    <property type="match status" value="1"/>
</dbReference>
<feature type="region of interest" description="Disordered" evidence="1">
    <location>
        <begin position="355"/>
        <end position="395"/>
    </location>
</feature>
<keyword evidence="3" id="KW-1185">Reference proteome</keyword>
<comment type="caution">
    <text evidence="2">The sequence shown here is derived from an EMBL/GenBank/DDBJ whole genome shotgun (WGS) entry which is preliminary data.</text>
</comment>
<dbReference type="PANTHER" id="PTHR21580:SF28">
    <property type="entry name" value="BOREALIN N-TERMINAL DOMAIN-CONTAINING PROTEIN-RELATED"/>
    <property type="match status" value="1"/>
</dbReference>
<reference evidence="2" key="1">
    <citation type="submission" date="2021-09" db="EMBL/GenBank/DDBJ databases">
        <authorList>
            <consortium name="AG Swart"/>
            <person name="Singh M."/>
            <person name="Singh A."/>
            <person name="Seah K."/>
            <person name="Emmerich C."/>
        </authorList>
    </citation>
    <scope>NUCLEOTIDE SEQUENCE</scope>
    <source>
        <strain evidence="2">ATCC30299</strain>
    </source>
</reference>
<sequence length="408" mass="44296">MIPKRAPAWSLKGRAKPDKPQNTPGPGAYTSTSVVLEKDPSYSISKSERPTLVKTDIKIGPGAYNHSSSLSPRRVVFGSAPRVTVPINNKNPGPGNYEISSRIVEGPKYTMSPRTSLDGPLNPVGPGQYELKSLEKAPSFKFGTKERASSLENKNLVPGPGAYNSQAEEPQKASKFGTEPRGSLVRKNTPGPGAYEVNSTNDKKGITISGKLSLETKNQTPGPGSYAINRALENRSFSVGKSQRFIRQISTPPGPGTYNGDIKDKGSSFAFGKDARKIFNDSKRVPGPGQYDLSDGLYKTQGVSFKGKRSLNLSSEIPGPGSYEPKYINEKKVAVGFGTSKRAYEIMLRESFPGPATYMNQTTRDTPSWRFGSQPRIKYRTNKDPGPGSYDIPELWNPSKIPGSVRVT</sequence>
<feature type="region of interest" description="Disordered" evidence="1">
    <location>
        <begin position="108"/>
        <end position="128"/>
    </location>
</feature>
<dbReference type="AlphaFoldDB" id="A0AAU9JVJ6"/>
<dbReference type="InterPro" id="IPR010736">
    <property type="entry name" value="SHIPPO-rpt"/>
</dbReference>
<evidence type="ECO:0000256" key="1">
    <source>
        <dbReference type="SAM" id="MobiDB-lite"/>
    </source>
</evidence>
<protein>
    <submittedName>
        <fullName evidence="2">Uncharacterized protein</fullName>
    </submittedName>
</protein>
<dbReference type="Pfam" id="PF07004">
    <property type="entry name" value="SHIPPO-rpt"/>
    <property type="match status" value="11"/>
</dbReference>
<dbReference type="InterPro" id="IPR051291">
    <property type="entry name" value="CIMAP"/>
</dbReference>